<organism evidence="2">
    <name type="scientific">uncultured Chloroflexia bacterium</name>
    <dbReference type="NCBI Taxonomy" id="1672391"/>
    <lineage>
        <taxon>Bacteria</taxon>
        <taxon>Bacillati</taxon>
        <taxon>Chloroflexota</taxon>
        <taxon>Chloroflexia</taxon>
        <taxon>environmental samples</taxon>
    </lineage>
</organism>
<dbReference type="GO" id="GO:0051920">
    <property type="term" value="F:peroxiredoxin activity"/>
    <property type="evidence" value="ECO:0007669"/>
    <property type="project" value="InterPro"/>
</dbReference>
<dbReference type="Gene3D" id="1.20.1290.10">
    <property type="entry name" value="AhpD-like"/>
    <property type="match status" value="1"/>
</dbReference>
<reference evidence="2" key="1">
    <citation type="submission" date="2020-02" db="EMBL/GenBank/DDBJ databases">
        <authorList>
            <person name="Meier V. D."/>
        </authorList>
    </citation>
    <scope>NUCLEOTIDE SEQUENCE</scope>
    <source>
        <strain evidence="2">AVDCRST_MAG26</strain>
    </source>
</reference>
<dbReference type="InterPro" id="IPR003779">
    <property type="entry name" value="CMD-like"/>
</dbReference>
<dbReference type="InterPro" id="IPR029032">
    <property type="entry name" value="AhpD-like"/>
</dbReference>
<gene>
    <name evidence="2" type="ORF">AVDCRST_MAG26-3107</name>
</gene>
<sequence length="183" mass="20423">MARISLQPPDTPLLRAAKAYSKRMYGDVLQPGLAFAHNTRVLLTYVRFERSLARWNRLDDDLKGLAVMASAATIGCAWCMDFGHWTEHARGMDSGKLRAIPFWRDSDAFSGLERLVLGYAEAMSTTPPQVSDDMVAALSEHLDQAQLVELTMMIAVENQRSRFNSALGLTSQGFSDRCELPIR</sequence>
<accession>A0A6J4JHE1</accession>
<evidence type="ECO:0000259" key="1">
    <source>
        <dbReference type="Pfam" id="PF02627"/>
    </source>
</evidence>
<name>A0A6J4JHE1_9CHLR</name>
<dbReference type="PANTHER" id="PTHR34846:SF10">
    <property type="entry name" value="CYTOPLASMIC PROTEIN"/>
    <property type="match status" value="1"/>
</dbReference>
<feature type="domain" description="Carboxymuconolactone decarboxylase-like" evidence="1">
    <location>
        <begin position="44"/>
        <end position="121"/>
    </location>
</feature>
<dbReference type="PANTHER" id="PTHR34846">
    <property type="entry name" value="4-CARBOXYMUCONOLACTONE DECARBOXYLASE FAMILY PROTEIN (AFU_ORTHOLOGUE AFUA_6G11590)"/>
    <property type="match status" value="1"/>
</dbReference>
<evidence type="ECO:0000313" key="2">
    <source>
        <dbReference type="EMBL" id="CAA9276820.1"/>
    </source>
</evidence>
<proteinExistence type="predicted"/>
<dbReference type="EMBL" id="CADCTK010000722">
    <property type="protein sequence ID" value="CAA9276820.1"/>
    <property type="molecule type" value="Genomic_DNA"/>
</dbReference>
<protein>
    <recommendedName>
        <fullName evidence="1">Carboxymuconolactone decarboxylase-like domain-containing protein</fullName>
    </recommendedName>
</protein>
<dbReference type="AlphaFoldDB" id="A0A6J4JHE1"/>
<dbReference type="Pfam" id="PF02627">
    <property type="entry name" value="CMD"/>
    <property type="match status" value="1"/>
</dbReference>
<dbReference type="SUPFAM" id="SSF69118">
    <property type="entry name" value="AhpD-like"/>
    <property type="match status" value="1"/>
</dbReference>